<dbReference type="EMBL" id="JAHSTU010000001">
    <property type="protein sequence ID" value="MBV4518482.1"/>
    <property type="molecule type" value="Genomic_DNA"/>
</dbReference>
<gene>
    <name evidence="1" type="ORF">KVG88_00265</name>
</gene>
<protein>
    <submittedName>
        <fullName evidence="1">Uncharacterized protein</fullName>
    </submittedName>
</protein>
<sequence>MPRVAAEGGLFGAEDFGSNRAPFLFCGNRFAAKPLLGFFRQILASLAPSATEAKRQNAHLIAERFAPPDLGFCANKHACTSPAVHRQALWFNEIVS</sequence>
<dbReference type="RefSeq" id="WP_217869903.1">
    <property type="nucleotide sequence ID" value="NZ_JAHSTU010000001.1"/>
</dbReference>
<comment type="caution">
    <text evidence="1">The sequence shown here is derived from an EMBL/GenBank/DDBJ whole genome shotgun (WGS) entry which is preliminary data.</text>
</comment>
<reference evidence="1" key="1">
    <citation type="submission" date="2021-06" db="EMBL/GenBank/DDBJ databases">
        <title>Updating the genus Pseudomonas: Description of 43 new species and partition of the Pseudomonas putida group.</title>
        <authorList>
            <person name="Girard L."/>
            <person name="Lood C."/>
            <person name="Vandamme P."/>
            <person name="Rokni-Zadeh H."/>
            <person name="Van Noort V."/>
            <person name="Hofte M."/>
            <person name="Lavigne R."/>
            <person name="De Mot R."/>
        </authorList>
    </citation>
    <scope>NUCLEOTIDE SEQUENCE</scope>
    <source>
        <strain evidence="1">SWRI74</strain>
    </source>
</reference>
<proteinExistence type="predicted"/>
<name>A0ABS6QHR7_9PSED</name>
<evidence type="ECO:0000313" key="1">
    <source>
        <dbReference type="EMBL" id="MBV4518482.1"/>
    </source>
</evidence>
<organism evidence="1 2">
    <name type="scientific">Pseudomonas azerbaijanoccidentalis</name>
    <dbReference type="NCBI Taxonomy" id="2842347"/>
    <lineage>
        <taxon>Bacteria</taxon>
        <taxon>Pseudomonadati</taxon>
        <taxon>Pseudomonadota</taxon>
        <taxon>Gammaproteobacteria</taxon>
        <taxon>Pseudomonadales</taxon>
        <taxon>Pseudomonadaceae</taxon>
        <taxon>Pseudomonas</taxon>
    </lineage>
</organism>
<dbReference type="Proteomes" id="UP001049200">
    <property type="component" value="Unassembled WGS sequence"/>
</dbReference>
<evidence type="ECO:0000313" key="2">
    <source>
        <dbReference type="Proteomes" id="UP001049200"/>
    </source>
</evidence>
<accession>A0ABS6QHR7</accession>
<keyword evidence="2" id="KW-1185">Reference proteome</keyword>